<proteinExistence type="predicted"/>
<sequence>MLTPSTSISTLIFLMLLCRRVTANTEIINLVASEENKVVLPSVPVGNWPTLHYAHNELRWAIHPAPLDTNLSQLCESDAHPASPESSPFLCPHELWVALDLDDQNWRAYSKFTLRLSWPASSPADFLIEIHTPESLSTRLSTTTRQKYARIRVVDAGVLTPGPHLKSPEFAVEPVPFILILEQLYLGILPASLLPTVCFLVPVLLAAAMTVPYITRYLDGFVRQAREELGQSKAVLEKKKR</sequence>
<gene>
    <name evidence="1" type="ORF">BV22DRAFT_1066690</name>
</gene>
<accession>A0ACB8BIW1</accession>
<dbReference type="Proteomes" id="UP000790709">
    <property type="component" value="Unassembled WGS sequence"/>
</dbReference>
<organism evidence="1 2">
    <name type="scientific">Leucogyrophana mollusca</name>
    <dbReference type="NCBI Taxonomy" id="85980"/>
    <lineage>
        <taxon>Eukaryota</taxon>
        <taxon>Fungi</taxon>
        <taxon>Dikarya</taxon>
        <taxon>Basidiomycota</taxon>
        <taxon>Agaricomycotina</taxon>
        <taxon>Agaricomycetes</taxon>
        <taxon>Agaricomycetidae</taxon>
        <taxon>Boletales</taxon>
        <taxon>Boletales incertae sedis</taxon>
        <taxon>Leucogyrophana</taxon>
    </lineage>
</organism>
<evidence type="ECO:0000313" key="2">
    <source>
        <dbReference type="Proteomes" id="UP000790709"/>
    </source>
</evidence>
<name>A0ACB8BIW1_9AGAM</name>
<protein>
    <submittedName>
        <fullName evidence="1">Uncharacterized protein</fullName>
    </submittedName>
</protein>
<evidence type="ECO:0000313" key="1">
    <source>
        <dbReference type="EMBL" id="KAH7924473.1"/>
    </source>
</evidence>
<reference evidence="1" key="1">
    <citation type="journal article" date="2021" name="New Phytol.">
        <title>Evolutionary innovations through gain and loss of genes in the ectomycorrhizal Boletales.</title>
        <authorList>
            <person name="Wu G."/>
            <person name="Miyauchi S."/>
            <person name="Morin E."/>
            <person name="Kuo A."/>
            <person name="Drula E."/>
            <person name="Varga T."/>
            <person name="Kohler A."/>
            <person name="Feng B."/>
            <person name="Cao Y."/>
            <person name="Lipzen A."/>
            <person name="Daum C."/>
            <person name="Hundley H."/>
            <person name="Pangilinan J."/>
            <person name="Johnson J."/>
            <person name="Barry K."/>
            <person name="LaButti K."/>
            <person name="Ng V."/>
            <person name="Ahrendt S."/>
            <person name="Min B."/>
            <person name="Choi I.G."/>
            <person name="Park H."/>
            <person name="Plett J.M."/>
            <person name="Magnuson J."/>
            <person name="Spatafora J.W."/>
            <person name="Nagy L.G."/>
            <person name="Henrissat B."/>
            <person name="Grigoriev I.V."/>
            <person name="Yang Z.L."/>
            <person name="Xu J."/>
            <person name="Martin F.M."/>
        </authorList>
    </citation>
    <scope>NUCLEOTIDE SEQUENCE</scope>
    <source>
        <strain evidence="1">KUC20120723A-06</strain>
    </source>
</reference>
<dbReference type="EMBL" id="MU266423">
    <property type="protein sequence ID" value="KAH7924473.1"/>
    <property type="molecule type" value="Genomic_DNA"/>
</dbReference>
<keyword evidence="2" id="KW-1185">Reference proteome</keyword>
<comment type="caution">
    <text evidence="1">The sequence shown here is derived from an EMBL/GenBank/DDBJ whole genome shotgun (WGS) entry which is preliminary data.</text>
</comment>